<gene>
    <name evidence="1" type="ORF">NLI96_g4658</name>
</gene>
<evidence type="ECO:0008006" key="3">
    <source>
        <dbReference type="Google" id="ProtNLM"/>
    </source>
</evidence>
<sequence length="581" mass="67305">MATLSAQRIDIEIACQKRHLSFLSTERNRRATAVKCPPEILTEIFCCVMRRIIANIGITSPKDQLVVSHVYHHWRAVVIRSQEYWSYQPIGRRGFLWSPEMVRRAGGQPLHLWMDIGRWRVNLQHRSRALCRAVSLHIPFPDKSHSKNVNDLIQAFPQSFPTLESITLTTRGIQTLDISDFTVFPRLRHLVVDGFSWSWNPLFLTSTLTHLTLRGPVDQIWGEHSWMNLAHLTNLANLDVTDTNTPQYKGNTSDFDFSTHTPTIQMRHLRCLRIAADPLSTTLFLQQLELTPLTSVSIDCTYLRRSNEDAANDKDFLQLSCLLKWLRRYFQALNKVGTGLHSLQIQEDPTGRENNAIILRLWSSKVPPLAPPRQNTVQRDMKPHFEIRLANTTEDTEDENENDGEDGYGKHLRNYLWRIVRWFRLTKLRNLHIDDSEMLDDPEKLFLAVPGVEVLSLMGSELDILLNALSSQGPTPGQCLLPALHMLVIHDSSYVPEWEVSDLMDHRLACRRPLQNVHIIRCPTVKSTFIEQLRNTVPNVEWERVEEVDEQELKDYLRHQYGDLFDMSSRSSIELEEEEEF</sequence>
<keyword evidence="2" id="KW-1185">Reference proteome</keyword>
<dbReference type="InterPro" id="IPR032675">
    <property type="entry name" value="LRR_dom_sf"/>
</dbReference>
<dbReference type="Proteomes" id="UP001212997">
    <property type="component" value="Unassembled WGS sequence"/>
</dbReference>
<protein>
    <recommendedName>
        <fullName evidence="3">F-box domain-containing protein</fullName>
    </recommendedName>
</protein>
<reference evidence="1" key="1">
    <citation type="submission" date="2022-07" db="EMBL/GenBank/DDBJ databases">
        <title>Genome Sequence of Physisporinus lineatus.</title>
        <authorList>
            <person name="Buettner E."/>
        </authorList>
    </citation>
    <scope>NUCLEOTIDE SEQUENCE</scope>
    <source>
        <strain evidence="1">VT162</strain>
    </source>
</reference>
<dbReference type="SUPFAM" id="SSF52047">
    <property type="entry name" value="RNI-like"/>
    <property type="match status" value="1"/>
</dbReference>
<dbReference type="EMBL" id="JANAWD010000140">
    <property type="protein sequence ID" value="KAJ3485853.1"/>
    <property type="molecule type" value="Genomic_DNA"/>
</dbReference>
<proteinExistence type="predicted"/>
<comment type="caution">
    <text evidence="1">The sequence shown here is derived from an EMBL/GenBank/DDBJ whole genome shotgun (WGS) entry which is preliminary data.</text>
</comment>
<dbReference type="Gene3D" id="3.80.10.10">
    <property type="entry name" value="Ribonuclease Inhibitor"/>
    <property type="match status" value="1"/>
</dbReference>
<accession>A0AAD5YFH7</accession>
<evidence type="ECO:0000313" key="2">
    <source>
        <dbReference type="Proteomes" id="UP001212997"/>
    </source>
</evidence>
<organism evidence="1 2">
    <name type="scientific">Meripilus lineatus</name>
    <dbReference type="NCBI Taxonomy" id="2056292"/>
    <lineage>
        <taxon>Eukaryota</taxon>
        <taxon>Fungi</taxon>
        <taxon>Dikarya</taxon>
        <taxon>Basidiomycota</taxon>
        <taxon>Agaricomycotina</taxon>
        <taxon>Agaricomycetes</taxon>
        <taxon>Polyporales</taxon>
        <taxon>Meripilaceae</taxon>
        <taxon>Meripilus</taxon>
    </lineage>
</organism>
<dbReference type="AlphaFoldDB" id="A0AAD5YFH7"/>
<name>A0AAD5YFH7_9APHY</name>
<evidence type="ECO:0000313" key="1">
    <source>
        <dbReference type="EMBL" id="KAJ3485853.1"/>
    </source>
</evidence>